<dbReference type="PANTHER" id="PTHR11586:SF33">
    <property type="entry name" value="AMINOACYL TRNA SYNTHASE COMPLEX-INTERACTING MULTIFUNCTIONAL PROTEIN 1"/>
    <property type="match status" value="1"/>
</dbReference>
<evidence type="ECO:0000313" key="11">
    <source>
        <dbReference type="Proteomes" id="UP001461498"/>
    </source>
</evidence>
<accession>A0AAW1CM65</accession>
<dbReference type="AlphaFoldDB" id="A0AAW1CM65"/>
<sequence length="311" mass="34198">MEELMTKSEEIASVIQSVTEEVNNLESALMKKLTLNRLIKENEELEELIEKYIKELKGLEVANGKQLVCPNSKLSSLENQVPDKVKNDTSVPLSESKVEISKKPNETKSHSKELQDNKSQKMKAGKQESENKKGSNKKGPVEDALPVDIGRLDLKVGKILEIKKHEDADSLYVEKVDIGKSEPITVVSGLVKHVPIEEMQNRLVIVMCNLKPVKMRGVLSEGMVMCASTPEKVEVLSPPTSSKPGDVITVPGYPPPPNGPEPVLNPKKKIFETVAPDLLTDSECFATYRGTKWEVAGGYVKSATLSGVNIK</sequence>
<evidence type="ECO:0000256" key="6">
    <source>
        <dbReference type="PROSITE-ProRule" id="PRU00209"/>
    </source>
</evidence>
<evidence type="ECO:0000256" key="3">
    <source>
        <dbReference type="ARBA" id="ARBA00022555"/>
    </source>
</evidence>
<keyword evidence="11" id="KW-1185">Reference proteome</keyword>
<keyword evidence="4 6" id="KW-0694">RNA-binding</keyword>
<dbReference type="EMBL" id="JAPXFL010000012">
    <property type="protein sequence ID" value="KAK9498599.1"/>
    <property type="molecule type" value="Genomic_DNA"/>
</dbReference>
<comment type="caution">
    <text evidence="10">The sequence shown here is derived from an EMBL/GenBank/DDBJ whole genome shotgun (WGS) entry which is preliminary data.</text>
</comment>
<dbReference type="InterPro" id="IPR051270">
    <property type="entry name" value="Tyrosine-tRNA_ligase_regulator"/>
</dbReference>
<dbReference type="InterPro" id="IPR012340">
    <property type="entry name" value="NA-bd_OB-fold"/>
</dbReference>
<evidence type="ECO:0000313" key="10">
    <source>
        <dbReference type="EMBL" id="KAK9498599.1"/>
    </source>
</evidence>
<name>A0AAW1CM65_9HEMI</name>
<dbReference type="Proteomes" id="UP001461498">
    <property type="component" value="Unassembled WGS sequence"/>
</dbReference>
<proteinExistence type="predicted"/>
<evidence type="ECO:0000259" key="9">
    <source>
        <dbReference type="PROSITE" id="PS50886"/>
    </source>
</evidence>
<keyword evidence="7" id="KW-0175">Coiled coil</keyword>
<keyword evidence="3 6" id="KW-0820">tRNA-binding</keyword>
<dbReference type="CDD" id="cd02799">
    <property type="entry name" value="tRNA_bind_EMAP-II_like"/>
    <property type="match status" value="1"/>
</dbReference>
<comment type="subcellular location">
    <subcellularLocation>
        <location evidence="1">Cytoplasm</location>
    </subcellularLocation>
</comment>
<organism evidence="10 11">
    <name type="scientific">Rhynocoris fuscipes</name>
    <dbReference type="NCBI Taxonomy" id="488301"/>
    <lineage>
        <taxon>Eukaryota</taxon>
        <taxon>Metazoa</taxon>
        <taxon>Ecdysozoa</taxon>
        <taxon>Arthropoda</taxon>
        <taxon>Hexapoda</taxon>
        <taxon>Insecta</taxon>
        <taxon>Pterygota</taxon>
        <taxon>Neoptera</taxon>
        <taxon>Paraneoptera</taxon>
        <taxon>Hemiptera</taxon>
        <taxon>Heteroptera</taxon>
        <taxon>Panheteroptera</taxon>
        <taxon>Cimicomorpha</taxon>
        <taxon>Reduviidae</taxon>
        <taxon>Harpactorinae</taxon>
        <taxon>Harpactorini</taxon>
        <taxon>Rhynocoris</taxon>
    </lineage>
</organism>
<dbReference type="Gene3D" id="2.40.50.140">
    <property type="entry name" value="Nucleic acid-binding proteins"/>
    <property type="match status" value="1"/>
</dbReference>
<dbReference type="GO" id="GO:0000049">
    <property type="term" value="F:tRNA binding"/>
    <property type="evidence" value="ECO:0007669"/>
    <property type="project" value="UniProtKB-UniRule"/>
</dbReference>
<evidence type="ECO:0000256" key="8">
    <source>
        <dbReference type="SAM" id="MobiDB-lite"/>
    </source>
</evidence>
<protein>
    <recommendedName>
        <fullName evidence="9">tRNA-binding domain-containing protein</fullName>
    </recommendedName>
</protein>
<feature type="region of interest" description="Disordered" evidence="8">
    <location>
        <begin position="79"/>
        <end position="143"/>
    </location>
</feature>
<dbReference type="FunFam" id="2.40.50.140:FF:000047">
    <property type="entry name" value="tyrosine--tRNA ligase, cytoplasmic isoform X2"/>
    <property type="match status" value="1"/>
</dbReference>
<reference evidence="10 11" key="1">
    <citation type="submission" date="2022-12" db="EMBL/GenBank/DDBJ databases">
        <title>Chromosome-level genome assembly of true bugs.</title>
        <authorList>
            <person name="Ma L."/>
            <person name="Li H."/>
        </authorList>
    </citation>
    <scope>NUCLEOTIDE SEQUENCE [LARGE SCALE GENOMIC DNA]</scope>
    <source>
        <strain evidence="10">Lab_2022b</strain>
    </source>
</reference>
<feature type="compositionally biased region" description="Basic and acidic residues" evidence="8">
    <location>
        <begin position="96"/>
        <end position="133"/>
    </location>
</feature>
<feature type="domain" description="TRNA-binding" evidence="9">
    <location>
        <begin position="148"/>
        <end position="249"/>
    </location>
</feature>
<evidence type="ECO:0000256" key="4">
    <source>
        <dbReference type="ARBA" id="ARBA00022884"/>
    </source>
</evidence>
<keyword evidence="2" id="KW-0963">Cytoplasm</keyword>
<dbReference type="PANTHER" id="PTHR11586">
    <property type="entry name" value="TRNA-AMINOACYLATION COFACTOR ARC1 FAMILY MEMBER"/>
    <property type="match status" value="1"/>
</dbReference>
<dbReference type="SUPFAM" id="SSF50249">
    <property type="entry name" value="Nucleic acid-binding proteins"/>
    <property type="match status" value="1"/>
</dbReference>
<evidence type="ECO:0000256" key="1">
    <source>
        <dbReference type="ARBA" id="ARBA00004496"/>
    </source>
</evidence>
<evidence type="ECO:0000256" key="2">
    <source>
        <dbReference type="ARBA" id="ARBA00022490"/>
    </source>
</evidence>
<dbReference type="PROSITE" id="PS50886">
    <property type="entry name" value="TRBD"/>
    <property type="match status" value="1"/>
</dbReference>
<evidence type="ECO:0000256" key="7">
    <source>
        <dbReference type="SAM" id="Coils"/>
    </source>
</evidence>
<keyword evidence="5" id="KW-0648">Protein biosynthesis</keyword>
<dbReference type="Pfam" id="PF01588">
    <property type="entry name" value="tRNA_bind"/>
    <property type="match status" value="1"/>
</dbReference>
<gene>
    <name evidence="10" type="ORF">O3M35_003194</name>
</gene>
<dbReference type="GO" id="GO:0005737">
    <property type="term" value="C:cytoplasm"/>
    <property type="evidence" value="ECO:0007669"/>
    <property type="project" value="UniProtKB-SubCell"/>
</dbReference>
<feature type="coiled-coil region" evidence="7">
    <location>
        <begin position="31"/>
        <end position="62"/>
    </location>
</feature>
<dbReference type="GO" id="GO:0006412">
    <property type="term" value="P:translation"/>
    <property type="evidence" value="ECO:0007669"/>
    <property type="project" value="UniProtKB-KW"/>
</dbReference>
<evidence type="ECO:0000256" key="5">
    <source>
        <dbReference type="ARBA" id="ARBA00022917"/>
    </source>
</evidence>
<dbReference type="InterPro" id="IPR002547">
    <property type="entry name" value="tRNA-bd_dom"/>
</dbReference>